<evidence type="ECO:0000313" key="3">
    <source>
        <dbReference type="Proteomes" id="UP000186594"/>
    </source>
</evidence>
<feature type="region of interest" description="Disordered" evidence="1">
    <location>
        <begin position="37"/>
        <end position="56"/>
    </location>
</feature>
<keyword evidence="3" id="KW-1185">Reference proteome</keyword>
<accession>A0A1U7LVY4</accession>
<evidence type="ECO:0000256" key="1">
    <source>
        <dbReference type="SAM" id="MobiDB-lite"/>
    </source>
</evidence>
<dbReference type="EMBL" id="LXFE01000155">
    <property type="protein sequence ID" value="OLL26671.1"/>
    <property type="molecule type" value="Genomic_DNA"/>
</dbReference>
<protein>
    <submittedName>
        <fullName evidence="2">Uncharacterized protein</fullName>
    </submittedName>
</protein>
<gene>
    <name evidence="2" type="ORF">NEOLI_002604</name>
</gene>
<reference evidence="2 3" key="1">
    <citation type="submission" date="2016-04" db="EMBL/GenBank/DDBJ databases">
        <title>Evolutionary innovation and constraint leading to complex multicellularity in the Ascomycota.</title>
        <authorList>
            <person name="Cisse O."/>
            <person name="Nguyen A."/>
            <person name="Hewitt D.A."/>
            <person name="Jedd G."/>
            <person name="Stajich J.E."/>
        </authorList>
    </citation>
    <scope>NUCLEOTIDE SEQUENCE [LARGE SCALE GENOMIC DNA]</scope>
    <source>
        <strain evidence="2 3">DAH-3</strain>
    </source>
</reference>
<dbReference type="Proteomes" id="UP000186594">
    <property type="component" value="Unassembled WGS sequence"/>
</dbReference>
<organism evidence="2 3">
    <name type="scientific">Neolecta irregularis (strain DAH-3)</name>
    <dbReference type="NCBI Taxonomy" id="1198029"/>
    <lineage>
        <taxon>Eukaryota</taxon>
        <taxon>Fungi</taxon>
        <taxon>Dikarya</taxon>
        <taxon>Ascomycota</taxon>
        <taxon>Taphrinomycotina</taxon>
        <taxon>Neolectales</taxon>
        <taxon>Neolectaceae</taxon>
        <taxon>Neolecta</taxon>
    </lineage>
</organism>
<comment type="caution">
    <text evidence="2">The sequence shown here is derived from an EMBL/GenBank/DDBJ whole genome shotgun (WGS) entry which is preliminary data.</text>
</comment>
<sequence length="94" mass="9846">MNYWIYIQEGLGENDQQPPKGEARVCRREGSRIFSGAASGLPAAASSEAKGESEAAEEPFVAEAGAALVEASLDTLAGLIQAIMYVIAFPPSES</sequence>
<name>A0A1U7LVY4_NEOID</name>
<feature type="compositionally biased region" description="Low complexity" evidence="1">
    <location>
        <begin position="37"/>
        <end position="48"/>
    </location>
</feature>
<proteinExistence type="predicted"/>
<dbReference type="AlphaFoldDB" id="A0A1U7LVY4"/>
<evidence type="ECO:0000313" key="2">
    <source>
        <dbReference type="EMBL" id="OLL26671.1"/>
    </source>
</evidence>